<organism evidence="2">
    <name type="scientific">Hanusia phi</name>
    <dbReference type="NCBI Taxonomy" id="3032"/>
    <lineage>
        <taxon>Eukaryota</taxon>
        <taxon>Cryptophyceae</taxon>
        <taxon>Pyrenomonadales</taxon>
        <taxon>Geminigeraceae</taxon>
        <taxon>Hanusia</taxon>
    </lineage>
</organism>
<accession>A0A7S0H8U3</accession>
<reference evidence="2" key="1">
    <citation type="submission" date="2021-01" db="EMBL/GenBank/DDBJ databases">
        <authorList>
            <person name="Corre E."/>
            <person name="Pelletier E."/>
            <person name="Niang G."/>
            <person name="Scheremetjew M."/>
            <person name="Finn R."/>
            <person name="Kale V."/>
            <person name="Holt S."/>
            <person name="Cochrane G."/>
            <person name="Meng A."/>
            <person name="Brown T."/>
            <person name="Cohen L."/>
        </authorList>
    </citation>
    <scope>NUCLEOTIDE SEQUENCE</scope>
    <source>
        <strain evidence="2">CCMP325</strain>
    </source>
</reference>
<feature type="signal peptide" evidence="1">
    <location>
        <begin position="1"/>
        <end position="17"/>
    </location>
</feature>
<sequence length="177" mass="20139">MARVVAAIALSLTCCHAYMASFSPLPTRCLSPETTSCLLPCSLRGPWTEPASVSRNMAAGDGGESGEESLSVKIFREQLERKWMLSRIKAKTVFLPFEEAVKWTRALGWWESKEEWQEWIEWGELKNPYIPSNPERYYGERGEWKGWDYWLGVRSGCSPEGLVEIATRQTEDADPTL</sequence>
<feature type="chain" id="PRO_5030683356" evidence="1">
    <location>
        <begin position="18"/>
        <end position="177"/>
    </location>
</feature>
<dbReference type="AlphaFoldDB" id="A0A7S0H8U3"/>
<name>A0A7S0H8U3_9CRYP</name>
<evidence type="ECO:0000256" key="1">
    <source>
        <dbReference type="SAM" id="SignalP"/>
    </source>
</evidence>
<dbReference type="EMBL" id="HBEO01006048">
    <property type="protein sequence ID" value="CAD8472637.1"/>
    <property type="molecule type" value="Transcribed_RNA"/>
</dbReference>
<gene>
    <name evidence="2" type="ORF">HPHI1048_LOCUS4283</name>
</gene>
<protein>
    <submittedName>
        <fullName evidence="2">Uncharacterized protein</fullName>
    </submittedName>
</protein>
<proteinExistence type="predicted"/>
<keyword evidence="1" id="KW-0732">Signal</keyword>
<evidence type="ECO:0000313" key="2">
    <source>
        <dbReference type="EMBL" id="CAD8472637.1"/>
    </source>
</evidence>